<organism evidence="1 2">
    <name type="scientific">Cyclostephanos tholiformis</name>
    <dbReference type="NCBI Taxonomy" id="382380"/>
    <lineage>
        <taxon>Eukaryota</taxon>
        <taxon>Sar</taxon>
        <taxon>Stramenopiles</taxon>
        <taxon>Ochrophyta</taxon>
        <taxon>Bacillariophyta</taxon>
        <taxon>Coscinodiscophyceae</taxon>
        <taxon>Thalassiosirophycidae</taxon>
        <taxon>Stephanodiscales</taxon>
        <taxon>Stephanodiscaceae</taxon>
        <taxon>Cyclostephanos</taxon>
    </lineage>
</organism>
<keyword evidence="2" id="KW-1185">Reference proteome</keyword>
<sequence length="139" mass="15279">MRSPNAGAVDAAISILLREQRIHGRSFLESLDDLTLEAFASLLCGSLHVAFGRADPSLVMESSMMRRMPPTYDCRLGMQAVISTRIRRGSIFHIVGRGIDDGRTSSTRRDEGSPPRTVVACHAMPGCTGRWKSRSRFAT</sequence>
<dbReference type="EMBL" id="JALLPB020000106">
    <property type="protein sequence ID" value="KAL3817375.1"/>
    <property type="molecule type" value="Genomic_DNA"/>
</dbReference>
<comment type="caution">
    <text evidence="1">The sequence shown here is derived from an EMBL/GenBank/DDBJ whole genome shotgun (WGS) entry which is preliminary data.</text>
</comment>
<protein>
    <submittedName>
        <fullName evidence="1">Uncharacterized protein</fullName>
    </submittedName>
</protein>
<evidence type="ECO:0000313" key="2">
    <source>
        <dbReference type="Proteomes" id="UP001530377"/>
    </source>
</evidence>
<gene>
    <name evidence="1" type="ORF">ACHAXA_005010</name>
</gene>
<reference evidence="1 2" key="1">
    <citation type="submission" date="2024-10" db="EMBL/GenBank/DDBJ databases">
        <title>Updated reference genomes for cyclostephanoid diatoms.</title>
        <authorList>
            <person name="Roberts W.R."/>
            <person name="Alverson A.J."/>
        </authorList>
    </citation>
    <scope>NUCLEOTIDE SEQUENCE [LARGE SCALE GENOMIC DNA]</scope>
    <source>
        <strain evidence="1 2">AJA228-03</strain>
    </source>
</reference>
<evidence type="ECO:0000313" key="1">
    <source>
        <dbReference type="EMBL" id="KAL3817375.1"/>
    </source>
</evidence>
<dbReference type="AlphaFoldDB" id="A0ABD3RYU9"/>
<name>A0ABD3RYU9_9STRA</name>
<dbReference type="Proteomes" id="UP001530377">
    <property type="component" value="Unassembled WGS sequence"/>
</dbReference>
<proteinExistence type="predicted"/>
<accession>A0ABD3RYU9</accession>